<evidence type="ECO:0000256" key="14">
    <source>
        <dbReference type="ARBA" id="ARBA00050401"/>
    </source>
</evidence>
<dbReference type="AlphaFoldDB" id="A0AAW8R1U9"/>
<evidence type="ECO:0000256" key="9">
    <source>
        <dbReference type="ARBA" id="ARBA00022692"/>
    </source>
</evidence>
<dbReference type="FunFam" id="1.20.120.1220:FF:000001">
    <property type="entry name" value="Type 4 prepilin-like proteins leader peptide-processing enzyme"/>
    <property type="match status" value="1"/>
</dbReference>
<evidence type="ECO:0000256" key="13">
    <source>
        <dbReference type="ARBA" id="ARBA00023268"/>
    </source>
</evidence>
<keyword evidence="13 18" id="KW-0511">Multifunctional enzyme</keyword>
<sequence>MENIAIIQLIADSPTAFIVCTFIVSLLVGSFLNVVIYRLPIMMEREWQRDIELTQNPDKEPSQQATFNLIKPDSTCPNCKHKIRAWENIPVISWLALGRKCSGCKTPISARYPAVELLTAVLSALVAFQLGWGLTAFAFIFATWLLVAMTFIDLDKMLLPDSLTLLMLWVALGISCFESTISPVDAIIGAMVGYLSLWSVYWGFKLLTGKEGMGYGDFKLLAAIGAFVGWQHLPIVILLSSVVGAIVGISLMFIKRKDGNLAIPFGPYLAAAGWLTMLYGDAIADWYLSSFV</sequence>
<feature type="transmembrane region" description="Helical" evidence="19">
    <location>
        <begin position="117"/>
        <end position="146"/>
    </location>
</feature>
<keyword evidence="4" id="KW-0997">Cell inner membrane</keyword>
<keyword evidence="8" id="KW-0949">S-adenosyl-L-methionine</keyword>
<comment type="similarity">
    <text evidence="2 17">Belongs to the peptidase A24 family.</text>
</comment>
<accession>A0AAW8R1U9</accession>
<dbReference type="GO" id="GO:0005886">
    <property type="term" value="C:plasma membrane"/>
    <property type="evidence" value="ECO:0007669"/>
    <property type="project" value="UniProtKB-SubCell"/>
</dbReference>
<evidence type="ECO:0000256" key="18">
    <source>
        <dbReference type="RuleBase" id="RU003794"/>
    </source>
</evidence>
<feature type="transmembrane region" description="Helical" evidence="19">
    <location>
        <begin position="261"/>
        <end position="280"/>
    </location>
</feature>
<keyword evidence="12 19" id="KW-0472">Membrane</keyword>
<evidence type="ECO:0000313" key="23">
    <source>
        <dbReference type="Proteomes" id="UP001249020"/>
    </source>
</evidence>
<feature type="transmembrane region" description="Helical" evidence="19">
    <location>
        <begin position="16"/>
        <end position="39"/>
    </location>
</feature>
<feature type="transmembrane region" description="Helical" evidence="19">
    <location>
        <begin position="184"/>
        <end position="204"/>
    </location>
</feature>
<feature type="transmembrane region" description="Helical" evidence="19">
    <location>
        <begin position="158"/>
        <end position="177"/>
    </location>
</feature>
<dbReference type="RefSeq" id="WP_311362039.1">
    <property type="nucleotide sequence ID" value="NZ_JAVRIE010000004.1"/>
</dbReference>
<dbReference type="InterPro" id="IPR050882">
    <property type="entry name" value="Prepilin_peptidase/N-MTase"/>
</dbReference>
<dbReference type="EC" id="2.1.1.-" evidence="18"/>
<dbReference type="InterPro" id="IPR014032">
    <property type="entry name" value="Peptidase_A24A_bac"/>
</dbReference>
<dbReference type="Gene3D" id="1.20.120.1220">
    <property type="match status" value="1"/>
</dbReference>
<protein>
    <recommendedName>
        <fullName evidence="16 18">Prepilin leader peptidase/N-methyltransferase</fullName>
        <ecNumber evidence="18">2.1.1.-</ecNumber>
        <ecNumber evidence="15 18">3.4.23.43</ecNumber>
    </recommendedName>
</protein>
<feature type="domain" description="Prepilin peptidase A24 N-terminal" evidence="21">
    <location>
        <begin position="23"/>
        <end position="129"/>
    </location>
</feature>
<evidence type="ECO:0000256" key="17">
    <source>
        <dbReference type="RuleBase" id="RU003793"/>
    </source>
</evidence>
<feature type="domain" description="Prepilin type IV endopeptidase peptidase" evidence="20">
    <location>
        <begin position="141"/>
        <end position="249"/>
    </location>
</feature>
<keyword evidence="6 18" id="KW-0645">Protease</keyword>
<evidence type="ECO:0000256" key="12">
    <source>
        <dbReference type="ARBA" id="ARBA00023136"/>
    </source>
</evidence>
<evidence type="ECO:0000256" key="7">
    <source>
        <dbReference type="ARBA" id="ARBA00022679"/>
    </source>
</evidence>
<evidence type="ECO:0000313" key="22">
    <source>
        <dbReference type="EMBL" id="MDT0583276.1"/>
    </source>
</evidence>
<dbReference type="EMBL" id="JAVRIE010000004">
    <property type="protein sequence ID" value="MDT0583276.1"/>
    <property type="molecule type" value="Genomic_DNA"/>
</dbReference>
<proteinExistence type="inferred from homology"/>
<dbReference type="PRINTS" id="PR00864">
    <property type="entry name" value="PREPILNPTASE"/>
</dbReference>
<reference evidence="22 23" key="1">
    <citation type="submission" date="2023-09" db="EMBL/GenBank/DDBJ databases">
        <authorList>
            <person name="Rey-Velasco X."/>
        </authorList>
    </citation>
    <scope>NUCLEOTIDE SEQUENCE [LARGE SCALE GENOMIC DNA]</scope>
    <source>
        <strain evidence="22 23">W409</strain>
    </source>
</reference>
<dbReference type="Pfam" id="PF06750">
    <property type="entry name" value="A24_N_bact"/>
    <property type="match status" value="1"/>
</dbReference>
<keyword evidence="3" id="KW-1003">Cell membrane</keyword>
<keyword evidence="10 18" id="KW-0378">Hydrolase</keyword>
<dbReference type="GO" id="GO:0004190">
    <property type="term" value="F:aspartic-type endopeptidase activity"/>
    <property type="evidence" value="ECO:0007669"/>
    <property type="project" value="UniProtKB-EC"/>
</dbReference>
<evidence type="ECO:0000256" key="4">
    <source>
        <dbReference type="ARBA" id="ARBA00022519"/>
    </source>
</evidence>
<dbReference type="PANTHER" id="PTHR30487:SF0">
    <property type="entry name" value="PREPILIN LEADER PEPTIDASE_N-METHYLTRANSFERASE-RELATED"/>
    <property type="match status" value="1"/>
</dbReference>
<comment type="caution">
    <text evidence="22">The sequence shown here is derived from an EMBL/GenBank/DDBJ whole genome shotgun (WGS) entry which is preliminary data.</text>
</comment>
<evidence type="ECO:0000256" key="1">
    <source>
        <dbReference type="ARBA" id="ARBA00004429"/>
    </source>
</evidence>
<dbReference type="EC" id="3.4.23.43" evidence="15 18"/>
<evidence type="ECO:0000256" key="2">
    <source>
        <dbReference type="ARBA" id="ARBA00005801"/>
    </source>
</evidence>
<keyword evidence="5 18" id="KW-0489">Methyltransferase</keyword>
<keyword evidence="11 19" id="KW-1133">Transmembrane helix</keyword>
<evidence type="ECO:0000259" key="20">
    <source>
        <dbReference type="Pfam" id="PF01478"/>
    </source>
</evidence>
<keyword evidence="23" id="KW-1185">Reference proteome</keyword>
<dbReference type="GO" id="GO:0006465">
    <property type="term" value="P:signal peptide processing"/>
    <property type="evidence" value="ECO:0007669"/>
    <property type="project" value="TreeGrafter"/>
</dbReference>
<dbReference type="GO" id="GO:0032259">
    <property type="term" value="P:methylation"/>
    <property type="evidence" value="ECO:0007669"/>
    <property type="project" value="UniProtKB-KW"/>
</dbReference>
<evidence type="ECO:0000256" key="5">
    <source>
        <dbReference type="ARBA" id="ARBA00022603"/>
    </source>
</evidence>
<dbReference type="Pfam" id="PF01478">
    <property type="entry name" value="Peptidase_A24"/>
    <property type="match status" value="1"/>
</dbReference>
<organism evidence="22 23">
    <name type="scientific">Brumicola blandensis</name>
    <dbReference type="NCBI Taxonomy" id="3075611"/>
    <lineage>
        <taxon>Bacteria</taxon>
        <taxon>Pseudomonadati</taxon>
        <taxon>Pseudomonadota</taxon>
        <taxon>Gammaproteobacteria</taxon>
        <taxon>Alteromonadales</taxon>
        <taxon>Alteromonadaceae</taxon>
        <taxon>Brumicola</taxon>
    </lineage>
</organism>
<evidence type="ECO:0000256" key="8">
    <source>
        <dbReference type="ARBA" id="ARBA00022691"/>
    </source>
</evidence>
<evidence type="ECO:0000256" key="15">
    <source>
        <dbReference type="ARBA" id="ARBA00067082"/>
    </source>
</evidence>
<keyword evidence="9 18" id="KW-0812">Transmembrane</keyword>
<evidence type="ECO:0000256" key="19">
    <source>
        <dbReference type="SAM" id="Phobius"/>
    </source>
</evidence>
<name>A0AAW8R1U9_9ALTE</name>
<comment type="catalytic activity">
    <reaction evidence="14 18">
        <text>Typically cleaves a -Gly-|-Phe- bond to release an N-terminal, basic peptide of 5-8 residues from type IV prepilin, and then N-methylates the new N-terminal amino group, the methyl donor being S-adenosyl-L-methionine.</text>
        <dbReference type="EC" id="3.4.23.43"/>
    </reaction>
</comment>
<dbReference type="InterPro" id="IPR010627">
    <property type="entry name" value="Prepilin_pept_A24_N"/>
</dbReference>
<comment type="subcellular location">
    <subcellularLocation>
        <location evidence="1">Cell inner membrane</location>
        <topology evidence="1">Multi-pass membrane protein</topology>
    </subcellularLocation>
    <subcellularLocation>
        <location evidence="18">Cell membrane</location>
        <topology evidence="18">Multi-pass membrane protein</topology>
    </subcellularLocation>
</comment>
<dbReference type="Proteomes" id="UP001249020">
    <property type="component" value="Unassembled WGS sequence"/>
</dbReference>
<feature type="transmembrane region" description="Helical" evidence="19">
    <location>
        <begin position="235"/>
        <end position="254"/>
    </location>
</feature>
<gene>
    <name evidence="22" type="ORF">RM544_12055</name>
</gene>
<evidence type="ECO:0000259" key="21">
    <source>
        <dbReference type="Pfam" id="PF06750"/>
    </source>
</evidence>
<keyword evidence="7 18" id="KW-0808">Transferase</keyword>
<evidence type="ECO:0000256" key="10">
    <source>
        <dbReference type="ARBA" id="ARBA00022801"/>
    </source>
</evidence>
<comment type="function">
    <text evidence="18">Plays an essential role in type IV pili and type II pseudopili formation by proteolytically removing the leader sequence from substrate proteins and subsequently monomethylating the alpha-amino group of the newly exposed N-terminal phenylalanine.</text>
</comment>
<evidence type="ECO:0000256" key="3">
    <source>
        <dbReference type="ARBA" id="ARBA00022475"/>
    </source>
</evidence>
<dbReference type="PANTHER" id="PTHR30487">
    <property type="entry name" value="TYPE 4 PREPILIN-LIKE PROTEINS LEADER PEPTIDE-PROCESSING ENZYME"/>
    <property type="match status" value="1"/>
</dbReference>
<evidence type="ECO:0000256" key="6">
    <source>
        <dbReference type="ARBA" id="ARBA00022670"/>
    </source>
</evidence>
<dbReference type="InterPro" id="IPR000045">
    <property type="entry name" value="Prepilin_IV_endopep_pep"/>
</dbReference>
<evidence type="ECO:0000256" key="16">
    <source>
        <dbReference type="ARBA" id="ARBA00071870"/>
    </source>
</evidence>
<dbReference type="GO" id="GO:0008168">
    <property type="term" value="F:methyltransferase activity"/>
    <property type="evidence" value="ECO:0007669"/>
    <property type="project" value="UniProtKB-KW"/>
</dbReference>
<evidence type="ECO:0000256" key="11">
    <source>
        <dbReference type="ARBA" id="ARBA00022989"/>
    </source>
</evidence>